<keyword evidence="1 4" id="KW-0812">Transmembrane</keyword>
<dbReference type="Gene3D" id="1.20.1250.20">
    <property type="entry name" value="MFS general substrate transporter like domains"/>
    <property type="match status" value="1"/>
</dbReference>
<feature type="transmembrane region" description="Helical" evidence="4">
    <location>
        <begin position="7"/>
        <end position="30"/>
    </location>
</feature>
<reference evidence="6 7" key="1">
    <citation type="submission" date="2019-09" db="EMBL/GenBank/DDBJ databases">
        <title>Draft genome sequencing and comparative genomics of hatchery-associated Vibrios.</title>
        <authorList>
            <person name="Kehlet-Delgado H."/>
            <person name="Mueller R.S."/>
        </authorList>
    </citation>
    <scope>NUCLEOTIDE SEQUENCE [LARGE SCALE GENOMIC DNA]</scope>
    <source>
        <strain evidence="6 7">00-90-10</strain>
    </source>
</reference>
<feature type="transmembrane region" description="Helical" evidence="4">
    <location>
        <begin position="272"/>
        <end position="291"/>
    </location>
</feature>
<dbReference type="PANTHER" id="PTHR23534">
    <property type="entry name" value="MFS PERMEASE"/>
    <property type="match status" value="1"/>
</dbReference>
<dbReference type="EMBL" id="VTXW01000016">
    <property type="protein sequence ID" value="NOH34813.1"/>
    <property type="molecule type" value="Genomic_DNA"/>
</dbReference>
<keyword evidence="3 4" id="KW-0472">Membrane</keyword>
<accession>A0A7Y3YR76</accession>
<dbReference type="SUPFAM" id="SSF103473">
    <property type="entry name" value="MFS general substrate transporter"/>
    <property type="match status" value="1"/>
</dbReference>
<dbReference type="Proteomes" id="UP000525336">
    <property type="component" value="Unassembled WGS sequence"/>
</dbReference>
<sequence length="391" mass="41989">MNRNVWLLSLCQALLMTGNILLISVIGLIGKQIAPSASMITLPVALQFLGLMAATIPASLISGKLGRKRGFSIGNLVGITGASLATYALLQQNFYLFCFATFLLGIGIGFGTLYRFAAIEVCDENARHRAISISMAGGVLAAVLGPNLAIMSQQWSQDGLYIGAFASLIGLNILALVILQTIQFPKVSFSNQTPKSDPLSAIIKAPNFVGAVFAAMVAYAVMNILMTATPLAMIGCGFDFTKAAGVIEWHVLGMFVPAFFTGSLIEKFGSRMMILAGGILFVFCTAINIHGESIWHFRAALVLLGVGWNFMFIAATGLFSQSYQPQNKAKAQAFNEFVVFGCVTVTALLSGWLESTAGWQNLNIYVLPFVLAVIILFVFSARKSRIQKQPV</sequence>
<feature type="transmembrane region" description="Helical" evidence="4">
    <location>
        <begin position="161"/>
        <end position="184"/>
    </location>
</feature>
<feature type="transmembrane region" description="Helical" evidence="4">
    <location>
        <begin position="333"/>
        <end position="352"/>
    </location>
</feature>
<name>A0A7Y3YR76_9VIBR</name>
<evidence type="ECO:0000256" key="4">
    <source>
        <dbReference type="SAM" id="Phobius"/>
    </source>
</evidence>
<evidence type="ECO:0000313" key="6">
    <source>
        <dbReference type="EMBL" id="NOH34813.1"/>
    </source>
</evidence>
<feature type="transmembrane region" description="Helical" evidence="4">
    <location>
        <begin position="205"/>
        <end position="226"/>
    </location>
</feature>
<keyword evidence="2 4" id="KW-1133">Transmembrane helix</keyword>
<evidence type="ECO:0000259" key="5">
    <source>
        <dbReference type="PROSITE" id="PS50850"/>
    </source>
</evidence>
<dbReference type="InterPro" id="IPR036259">
    <property type="entry name" value="MFS_trans_sf"/>
</dbReference>
<evidence type="ECO:0000256" key="1">
    <source>
        <dbReference type="ARBA" id="ARBA00022692"/>
    </source>
</evidence>
<evidence type="ECO:0000256" key="2">
    <source>
        <dbReference type="ARBA" id="ARBA00022989"/>
    </source>
</evidence>
<dbReference type="InterPro" id="IPR020846">
    <property type="entry name" value="MFS_dom"/>
</dbReference>
<dbReference type="AlphaFoldDB" id="A0A7Y3YR76"/>
<dbReference type="Pfam" id="PF07690">
    <property type="entry name" value="MFS_1"/>
    <property type="match status" value="2"/>
</dbReference>
<evidence type="ECO:0000256" key="3">
    <source>
        <dbReference type="ARBA" id="ARBA00023136"/>
    </source>
</evidence>
<dbReference type="GO" id="GO:0022857">
    <property type="term" value="F:transmembrane transporter activity"/>
    <property type="evidence" value="ECO:0007669"/>
    <property type="project" value="InterPro"/>
</dbReference>
<comment type="caution">
    <text evidence="6">The sequence shown here is derived from an EMBL/GenBank/DDBJ whole genome shotgun (WGS) entry which is preliminary data.</text>
</comment>
<gene>
    <name evidence="6" type="ORF">F0245_15800</name>
</gene>
<feature type="transmembrane region" description="Helical" evidence="4">
    <location>
        <begin position="246"/>
        <end position="265"/>
    </location>
</feature>
<feature type="transmembrane region" description="Helical" evidence="4">
    <location>
        <begin position="36"/>
        <end position="58"/>
    </location>
</feature>
<protein>
    <submittedName>
        <fullName evidence="6">MFS transporter</fullName>
    </submittedName>
</protein>
<feature type="transmembrane region" description="Helical" evidence="4">
    <location>
        <begin position="70"/>
        <end position="88"/>
    </location>
</feature>
<organism evidence="6 7">
    <name type="scientific">Vibrio chagasii</name>
    <dbReference type="NCBI Taxonomy" id="170679"/>
    <lineage>
        <taxon>Bacteria</taxon>
        <taxon>Pseudomonadati</taxon>
        <taxon>Pseudomonadota</taxon>
        <taxon>Gammaproteobacteria</taxon>
        <taxon>Vibrionales</taxon>
        <taxon>Vibrionaceae</taxon>
        <taxon>Vibrio</taxon>
    </lineage>
</organism>
<feature type="transmembrane region" description="Helical" evidence="4">
    <location>
        <begin position="297"/>
        <end position="321"/>
    </location>
</feature>
<feature type="domain" description="Major facilitator superfamily (MFS) profile" evidence="5">
    <location>
        <begin position="207"/>
        <end position="391"/>
    </location>
</feature>
<proteinExistence type="predicted"/>
<feature type="transmembrane region" description="Helical" evidence="4">
    <location>
        <begin position="130"/>
        <end position="149"/>
    </location>
</feature>
<dbReference type="PROSITE" id="PS50850">
    <property type="entry name" value="MFS"/>
    <property type="match status" value="1"/>
</dbReference>
<dbReference type="PANTHER" id="PTHR23534:SF1">
    <property type="entry name" value="MAJOR FACILITATOR SUPERFAMILY PROTEIN"/>
    <property type="match status" value="1"/>
</dbReference>
<evidence type="ECO:0000313" key="7">
    <source>
        <dbReference type="Proteomes" id="UP000525336"/>
    </source>
</evidence>
<feature type="transmembrane region" description="Helical" evidence="4">
    <location>
        <begin position="364"/>
        <end position="381"/>
    </location>
</feature>
<dbReference type="RefSeq" id="WP_171368426.1">
    <property type="nucleotide sequence ID" value="NZ_VTXW01000016.1"/>
</dbReference>
<dbReference type="InterPro" id="IPR011701">
    <property type="entry name" value="MFS"/>
</dbReference>
<feature type="transmembrane region" description="Helical" evidence="4">
    <location>
        <begin position="94"/>
        <end position="118"/>
    </location>
</feature>